<dbReference type="InterPro" id="IPR053790">
    <property type="entry name" value="P5CR-like_CS"/>
</dbReference>
<evidence type="ECO:0000256" key="2">
    <source>
        <dbReference type="HAMAP-Rule" id="MF_01925"/>
    </source>
</evidence>
<evidence type="ECO:0000259" key="3">
    <source>
        <dbReference type="Pfam" id="PF03807"/>
    </source>
</evidence>
<accession>A0ABU5ZE00</accession>
<dbReference type="PANTHER" id="PTHR11645">
    <property type="entry name" value="PYRROLINE-5-CARBOXYLATE REDUCTASE"/>
    <property type="match status" value="1"/>
</dbReference>
<feature type="domain" description="Pyrroline-5-carboxylate reductase catalytic N-terminal" evidence="3">
    <location>
        <begin position="3"/>
        <end position="97"/>
    </location>
</feature>
<evidence type="ECO:0000313" key="6">
    <source>
        <dbReference type="Proteomes" id="UP001310386"/>
    </source>
</evidence>
<keyword evidence="2" id="KW-0521">NADP</keyword>
<keyword evidence="2" id="KW-0641">Proline biosynthesis</keyword>
<dbReference type="Proteomes" id="UP001310386">
    <property type="component" value="Unassembled WGS sequence"/>
</dbReference>
<comment type="pathway">
    <text evidence="2">Amino-acid biosynthesis; L-proline biosynthesis; L-proline from L-glutamate 5-semialdehyde: step 1/1.</text>
</comment>
<reference evidence="5" key="1">
    <citation type="submission" date="2023-12" db="EMBL/GenBank/DDBJ databases">
        <title>Fervidustalea candida gen. nov., sp. nov., a novel member of the family Paenibacillaceae isolated from a geothermal area.</title>
        <authorList>
            <person name="Li W.-J."/>
            <person name="Jiao J.-Y."/>
            <person name="Chen Y."/>
        </authorList>
    </citation>
    <scope>NUCLEOTIDE SEQUENCE</scope>
    <source>
        <strain evidence="5">SYSU GA230002</strain>
    </source>
</reference>
<dbReference type="InterPro" id="IPR036291">
    <property type="entry name" value="NAD(P)-bd_dom_sf"/>
</dbReference>
<keyword evidence="6" id="KW-1185">Reference proteome</keyword>
<dbReference type="InterPro" id="IPR028939">
    <property type="entry name" value="P5C_Rdtase_cat_N"/>
</dbReference>
<comment type="function">
    <text evidence="2">Catalyzes the reduction of 1-pyrroline-5-carboxylate (PCA) to L-proline.</text>
</comment>
<evidence type="ECO:0000313" key="5">
    <source>
        <dbReference type="EMBL" id="MEB3100736.1"/>
    </source>
</evidence>
<dbReference type="SUPFAM" id="SSF51735">
    <property type="entry name" value="NAD(P)-binding Rossmann-fold domains"/>
    <property type="match status" value="1"/>
</dbReference>
<dbReference type="Pfam" id="PF14748">
    <property type="entry name" value="P5CR_dimer"/>
    <property type="match status" value="1"/>
</dbReference>
<dbReference type="InterPro" id="IPR000304">
    <property type="entry name" value="Pyrroline-COOH_reductase"/>
</dbReference>
<dbReference type="EC" id="1.5.1.2" evidence="2"/>
<comment type="similarity">
    <text evidence="1 2">Belongs to the pyrroline-5-carboxylate reductase family.</text>
</comment>
<evidence type="ECO:0000259" key="4">
    <source>
        <dbReference type="Pfam" id="PF14748"/>
    </source>
</evidence>
<comment type="catalytic activity">
    <reaction evidence="2">
        <text>L-proline + NADP(+) = (S)-1-pyrroline-5-carboxylate + NADPH + 2 H(+)</text>
        <dbReference type="Rhea" id="RHEA:14109"/>
        <dbReference type="ChEBI" id="CHEBI:15378"/>
        <dbReference type="ChEBI" id="CHEBI:17388"/>
        <dbReference type="ChEBI" id="CHEBI:57783"/>
        <dbReference type="ChEBI" id="CHEBI:58349"/>
        <dbReference type="ChEBI" id="CHEBI:60039"/>
        <dbReference type="EC" id="1.5.1.2"/>
    </reaction>
</comment>
<comment type="subcellular location">
    <subcellularLocation>
        <location evidence="2">Cytoplasm</location>
    </subcellularLocation>
</comment>
<dbReference type="Gene3D" id="3.40.50.720">
    <property type="entry name" value="NAD(P)-binding Rossmann-like Domain"/>
    <property type="match status" value="1"/>
</dbReference>
<dbReference type="InterPro" id="IPR029036">
    <property type="entry name" value="P5CR_dimer"/>
</dbReference>
<dbReference type="PROSITE" id="PS00521">
    <property type="entry name" value="P5CR"/>
    <property type="match status" value="1"/>
</dbReference>
<gene>
    <name evidence="5" type="primary">comER</name>
    <name evidence="2" type="synonym">proC</name>
    <name evidence="5" type="ORF">VF724_03580</name>
</gene>
<comment type="caution">
    <text evidence="5">The sequence shown here is derived from an EMBL/GenBank/DDBJ whole genome shotgun (WGS) entry which is preliminary data.</text>
</comment>
<feature type="domain" description="Pyrroline-5-carboxylate reductase dimerisation" evidence="4">
    <location>
        <begin position="159"/>
        <end position="262"/>
    </location>
</feature>
<dbReference type="NCBIfam" id="NF005814">
    <property type="entry name" value="PRK07680.1"/>
    <property type="match status" value="1"/>
</dbReference>
<dbReference type="InterPro" id="IPR008927">
    <property type="entry name" value="6-PGluconate_DH-like_C_sf"/>
</dbReference>
<dbReference type="PANTHER" id="PTHR11645:SF51">
    <property type="entry name" value="COME OPERON PROTEIN 4"/>
    <property type="match status" value="1"/>
</dbReference>
<dbReference type="PIRSF" id="PIRSF000193">
    <property type="entry name" value="Pyrrol-5-carb_rd"/>
    <property type="match status" value="1"/>
</dbReference>
<protein>
    <recommendedName>
        <fullName evidence="2">Pyrroline-5-carboxylate reductase</fullName>
        <shortName evidence="2">P5C reductase</shortName>
        <shortName evidence="2">P5CR</shortName>
        <ecNumber evidence="2">1.5.1.2</ecNumber>
    </recommendedName>
    <alternativeName>
        <fullName evidence="2">PCA reductase</fullName>
    </alternativeName>
</protein>
<dbReference type="Pfam" id="PF03807">
    <property type="entry name" value="F420_oxidored"/>
    <property type="match status" value="1"/>
</dbReference>
<dbReference type="EMBL" id="JAYJLD010000003">
    <property type="protein sequence ID" value="MEB3100736.1"/>
    <property type="molecule type" value="Genomic_DNA"/>
</dbReference>
<keyword evidence="2" id="KW-0963">Cytoplasm</keyword>
<dbReference type="HAMAP" id="MF_01925">
    <property type="entry name" value="P5C_reductase"/>
    <property type="match status" value="1"/>
</dbReference>
<dbReference type="SUPFAM" id="SSF48179">
    <property type="entry name" value="6-phosphogluconate dehydrogenase C-terminal domain-like"/>
    <property type="match status" value="1"/>
</dbReference>
<keyword evidence="2" id="KW-0560">Oxidoreductase</keyword>
<dbReference type="Gene3D" id="1.10.3730.10">
    <property type="entry name" value="ProC C-terminal domain-like"/>
    <property type="match status" value="1"/>
</dbReference>
<proteinExistence type="inferred from homology"/>
<sequence length="279" mass="30474">MNVGFIGTGSMGSILIEAFIRSNALHAEQIIAGNRTRSKAEKLAEQYPGIRVADSNAEIAADSTIVFICVKPMEYKKVIDEISGVMSADQIVVSITSPVLIKHLEEMLPCKIAKVIPSITNYELSGATLCMYGNRMGQEDRELLESLLKQISTPMPVSEQYTRIISDLSSCGPAFLAFFIRKFIEAAVAKTGIPEAEATLLASQMVVGTGKLLTSGGFTPETLERRVAVPGGITEAALKLLERELCGVFDQLVDTTHEKYDEDLLKVEMNFLEQQADQH</sequence>
<name>A0ABU5ZE00_9BACL</name>
<organism evidence="5 6">
    <name type="scientific">Ferviditalea candida</name>
    <dbReference type="NCBI Taxonomy" id="3108399"/>
    <lineage>
        <taxon>Bacteria</taxon>
        <taxon>Bacillati</taxon>
        <taxon>Bacillota</taxon>
        <taxon>Bacilli</taxon>
        <taxon>Bacillales</taxon>
        <taxon>Paenibacillaceae</taxon>
        <taxon>Ferviditalea</taxon>
    </lineage>
</organism>
<evidence type="ECO:0000256" key="1">
    <source>
        <dbReference type="ARBA" id="ARBA00005525"/>
    </source>
</evidence>
<comment type="catalytic activity">
    <reaction evidence="2">
        <text>L-proline + NAD(+) = (S)-1-pyrroline-5-carboxylate + NADH + 2 H(+)</text>
        <dbReference type="Rhea" id="RHEA:14105"/>
        <dbReference type="ChEBI" id="CHEBI:15378"/>
        <dbReference type="ChEBI" id="CHEBI:17388"/>
        <dbReference type="ChEBI" id="CHEBI:57540"/>
        <dbReference type="ChEBI" id="CHEBI:57945"/>
        <dbReference type="ChEBI" id="CHEBI:60039"/>
        <dbReference type="EC" id="1.5.1.2"/>
    </reaction>
</comment>
<keyword evidence="2" id="KW-0028">Amino-acid biosynthesis</keyword>
<dbReference type="RefSeq" id="WP_371752850.1">
    <property type="nucleotide sequence ID" value="NZ_JAYJLD010000003.1"/>
</dbReference>